<dbReference type="Gene3D" id="3.30.930.10">
    <property type="entry name" value="Bira Bifunctional Protein, Domain 2"/>
    <property type="match status" value="1"/>
</dbReference>
<dbReference type="GO" id="GO:0005737">
    <property type="term" value="C:cytoplasm"/>
    <property type="evidence" value="ECO:0007669"/>
    <property type="project" value="TreeGrafter"/>
</dbReference>
<keyword evidence="7" id="KW-1185">Reference proteome</keyword>
<comment type="catalytic activity">
    <reaction evidence="4">
        <text>biotin + L-lysyl-[protein] + ATP = N(6)-biotinyl-L-lysyl-[protein] + AMP + diphosphate + H(+)</text>
        <dbReference type="Rhea" id="RHEA:11756"/>
        <dbReference type="Rhea" id="RHEA-COMP:9752"/>
        <dbReference type="Rhea" id="RHEA-COMP:10505"/>
        <dbReference type="ChEBI" id="CHEBI:15378"/>
        <dbReference type="ChEBI" id="CHEBI:29969"/>
        <dbReference type="ChEBI" id="CHEBI:30616"/>
        <dbReference type="ChEBI" id="CHEBI:33019"/>
        <dbReference type="ChEBI" id="CHEBI:57586"/>
        <dbReference type="ChEBI" id="CHEBI:83144"/>
        <dbReference type="ChEBI" id="CHEBI:456215"/>
        <dbReference type="EC" id="6.3.4.15"/>
    </reaction>
</comment>
<evidence type="ECO:0000256" key="3">
    <source>
        <dbReference type="ARBA" id="ARBA00024227"/>
    </source>
</evidence>
<dbReference type="PROSITE" id="PS51733">
    <property type="entry name" value="BPL_LPL_CATALYTIC"/>
    <property type="match status" value="1"/>
</dbReference>
<dbReference type="EC" id="6.3.4.15" evidence="3"/>
<evidence type="ECO:0000256" key="1">
    <source>
        <dbReference type="ARBA" id="ARBA00022598"/>
    </source>
</evidence>
<dbReference type="CDD" id="cd16442">
    <property type="entry name" value="BPL"/>
    <property type="match status" value="1"/>
</dbReference>
<dbReference type="Gene3D" id="2.30.30.100">
    <property type="match status" value="1"/>
</dbReference>
<accession>A0A1T4YZH6</accession>
<evidence type="ECO:0000256" key="4">
    <source>
        <dbReference type="ARBA" id="ARBA00047846"/>
    </source>
</evidence>
<reference evidence="7" key="1">
    <citation type="submission" date="2017-02" db="EMBL/GenBank/DDBJ databases">
        <authorList>
            <person name="Varghese N."/>
            <person name="Submissions S."/>
        </authorList>
    </citation>
    <scope>NUCLEOTIDE SEQUENCE [LARGE SCALE GENOMIC DNA]</scope>
    <source>
        <strain evidence="7">ATCC 700200</strain>
    </source>
</reference>
<dbReference type="AlphaFoldDB" id="A0A1T4YZH6"/>
<keyword evidence="1 6" id="KW-0436">Ligase</keyword>
<dbReference type="Pfam" id="PF02237">
    <property type="entry name" value="BPL_C"/>
    <property type="match status" value="1"/>
</dbReference>
<dbReference type="STRING" id="48467.SAMN02745166_04646"/>
<dbReference type="InterPro" id="IPR003142">
    <property type="entry name" value="BPL_C"/>
</dbReference>
<proteinExistence type="predicted"/>
<evidence type="ECO:0000313" key="6">
    <source>
        <dbReference type="EMBL" id="SKB07199.1"/>
    </source>
</evidence>
<dbReference type="PANTHER" id="PTHR12835">
    <property type="entry name" value="BIOTIN PROTEIN LIGASE"/>
    <property type="match status" value="1"/>
</dbReference>
<dbReference type="InterPro" id="IPR004408">
    <property type="entry name" value="Biotin_CoA_COase_ligase"/>
</dbReference>
<dbReference type="GO" id="GO:0004077">
    <property type="term" value="F:biotin--[biotin carboxyl-carrier protein] ligase activity"/>
    <property type="evidence" value="ECO:0007669"/>
    <property type="project" value="UniProtKB-EC"/>
</dbReference>
<keyword evidence="2" id="KW-0092">Biotin</keyword>
<evidence type="ECO:0000256" key="2">
    <source>
        <dbReference type="ARBA" id="ARBA00023267"/>
    </source>
</evidence>
<dbReference type="EMBL" id="FUYE01000022">
    <property type="protein sequence ID" value="SKB07199.1"/>
    <property type="molecule type" value="Genomic_DNA"/>
</dbReference>
<dbReference type="Proteomes" id="UP000190774">
    <property type="component" value="Unassembled WGS sequence"/>
</dbReference>
<gene>
    <name evidence="6" type="ORF">SAMN02745166_04646</name>
</gene>
<feature type="domain" description="BPL/LPL catalytic" evidence="5">
    <location>
        <begin position="26"/>
        <end position="210"/>
    </location>
</feature>
<dbReference type="RefSeq" id="WP_176159627.1">
    <property type="nucleotide sequence ID" value="NZ_FUYE01000022.1"/>
</dbReference>
<organism evidence="6 7">
    <name type="scientific">Prosthecobacter debontii</name>
    <dbReference type="NCBI Taxonomy" id="48467"/>
    <lineage>
        <taxon>Bacteria</taxon>
        <taxon>Pseudomonadati</taxon>
        <taxon>Verrucomicrobiota</taxon>
        <taxon>Verrucomicrobiia</taxon>
        <taxon>Verrucomicrobiales</taxon>
        <taxon>Verrucomicrobiaceae</taxon>
        <taxon>Prosthecobacter</taxon>
    </lineage>
</organism>
<dbReference type="InterPro" id="IPR045864">
    <property type="entry name" value="aa-tRNA-synth_II/BPL/LPL"/>
</dbReference>
<name>A0A1T4YZH6_9BACT</name>
<dbReference type="Pfam" id="PF03099">
    <property type="entry name" value="BPL_LplA_LipB"/>
    <property type="match status" value="1"/>
</dbReference>
<evidence type="ECO:0000313" key="7">
    <source>
        <dbReference type="Proteomes" id="UP000190774"/>
    </source>
</evidence>
<protein>
    <recommendedName>
        <fullName evidence="3">biotin--[biotin carboxyl-carrier protein] ligase</fullName>
        <ecNumber evidence="3">6.3.4.15</ecNumber>
    </recommendedName>
</protein>
<dbReference type="NCBIfam" id="TIGR00121">
    <property type="entry name" value="birA_ligase"/>
    <property type="match status" value="1"/>
</dbReference>
<dbReference type="InterPro" id="IPR004143">
    <property type="entry name" value="BPL_LPL_catalytic"/>
</dbReference>
<dbReference type="SUPFAM" id="SSF55681">
    <property type="entry name" value="Class II aaRS and biotin synthetases"/>
    <property type="match status" value="1"/>
</dbReference>
<evidence type="ECO:0000259" key="5">
    <source>
        <dbReference type="PROSITE" id="PS51733"/>
    </source>
</evidence>
<dbReference type="PANTHER" id="PTHR12835:SF5">
    <property type="entry name" value="BIOTIN--PROTEIN LIGASE"/>
    <property type="match status" value="1"/>
</dbReference>
<sequence>MNRSSAPVPGSSPLDETWLQQECLERGLPWQIRVADEIPSTSDALRAYALDGGSHGQVLFAESQTAGRGRRENRWVAPRGLDLMFSLLLRPAEPMVLWPRLTTLAALAICRAVETELPLQPQIKWPNDVYLGGKKVSGLLAEAVNTPSGMAMVLGIGLNVNSRDFPGELATTATSLSQALPGTVLVRELDRQAIALSLLRELEAQFQRLAHGFTEVISDVRERSWLLQKQIRATVDGVEVYGRALDLSPEGHLILALADGTHRTLASADSVRQVVSA</sequence>